<dbReference type="FunFam" id="3.30.413.10:FF:000007">
    <property type="entry name" value="Nitrite reductase [NAD(P)H] large subunit"/>
    <property type="match status" value="1"/>
</dbReference>
<evidence type="ECO:0000256" key="11">
    <source>
        <dbReference type="ARBA" id="ARBA00022827"/>
    </source>
</evidence>
<dbReference type="AlphaFoldDB" id="A0A0G4FU50"/>
<dbReference type="CDD" id="cd19944">
    <property type="entry name" value="NirB_Fer2_BFD-like_2"/>
    <property type="match status" value="1"/>
</dbReference>
<dbReference type="GO" id="GO:0046872">
    <property type="term" value="F:metal ion binding"/>
    <property type="evidence" value="ECO:0007669"/>
    <property type="project" value="UniProtKB-KW"/>
</dbReference>
<dbReference type="PROSITE" id="PS00365">
    <property type="entry name" value="NIR_SIR"/>
    <property type="match status" value="1"/>
</dbReference>
<dbReference type="InterPro" id="IPR052034">
    <property type="entry name" value="NasD-like"/>
</dbReference>
<dbReference type="Pfam" id="PF18267">
    <property type="entry name" value="Rubredoxin_C"/>
    <property type="match status" value="1"/>
</dbReference>
<evidence type="ECO:0000256" key="12">
    <source>
        <dbReference type="ARBA" id="ARBA00023002"/>
    </source>
</evidence>
<dbReference type="PROSITE" id="PS51296">
    <property type="entry name" value="RIESKE"/>
    <property type="match status" value="1"/>
</dbReference>
<dbReference type="UniPathway" id="UPA00653"/>
<evidence type="ECO:0000256" key="8">
    <source>
        <dbReference type="ARBA" id="ARBA00022630"/>
    </source>
</evidence>
<evidence type="ECO:0000256" key="14">
    <source>
        <dbReference type="ARBA" id="ARBA00023014"/>
    </source>
</evidence>
<dbReference type="GO" id="GO:0020037">
    <property type="term" value="F:heme binding"/>
    <property type="evidence" value="ECO:0007669"/>
    <property type="project" value="InterPro"/>
</dbReference>
<dbReference type="PANTHER" id="PTHR43809:SF1">
    <property type="entry name" value="NITRITE REDUCTASE (NADH) LARGE SUBUNIT"/>
    <property type="match status" value="1"/>
</dbReference>
<feature type="compositionally biased region" description="Gly residues" evidence="17">
    <location>
        <begin position="1040"/>
        <end position="1052"/>
    </location>
</feature>
<dbReference type="Pfam" id="PF13806">
    <property type="entry name" value="Rieske_2"/>
    <property type="match status" value="1"/>
</dbReference>
<dbReference type="GO" id="GO:0008942">
    <property type="term" value="F:nitrite reductase [NAD(P)H] activity"/>
    <property type="evidence" value="ECO:0007669"/>
    <property type="project" value="InterPro"/>
</dbReference>
<dbReference type="PROSITE" id="PS51300">
    <property type="entry name" value="NIRD"/>
    <property type="match status" value="1"/>
</dbReference>
<dbReference type="InterPro" id="IPR016156">
    <property type="entry name" value="FAD/NAD-linked_Rdtase_dimer_sf"/>
</dbReference>
<evidence type="ECO:0000256" key="13">
    <source>
        <dbReference type="ARBA" id="ARBA00023004"/>
    </source>
</evidence>
<reference evidence="19" key="1">
    <citation type="submission" date="2014-11" db="EMBL/GenBank/DDBJ databases">
        <authorList>
            <person name="Otto D Thomas"/>
            <person name="Naeem Raeece"/>
        </authorList>
    </citation>
    <scope>NUCLEOTIDE SEQUENCE</scope>
</reference>
<dbReference type="VEuPathDB" id="CryptoDB:Cvel_3760"/>
<dbReference type="InterPro" id="IPR041575">
    <property type="entry name" value="Rubredoxin_C"/>
</dbReference>
<dbReference type="InterPro" id="IPR036922">
    <property type="entry name" value="Rieske_2Fe-2S_sf"/>
</dbReference>
<dbReference type="InterPro" id="IPR012748">
    <property type="entry name" value="Rieske-like_NirD"/>
</dbReference>
<keyword evidence="14" id="KW-0411">Iron-sulfur</keyword>
<evidence type="ECO:0000256" key="5">
    <source>
        <dbReference type="ARBA" id="ARBA00010429"/>
    </source>
</evidence>
<keyword evidence="11" id="KW-0274">FAD</keyword>
<dbReference type="NCBIfam" id="TIGR02374">
    <property type="entry name" value="nitri_red_nirB"/>
    <property type="match status" value="1"/>
</dbReference>
<evidence type="ECO:0000256" key="10">
    <source>
        <dbReference type="ARBA" id="ARBA00022723"/>
    </source>
</evidence>
<evidence type="ECO:0000256" key="2">
    <source>
        <dbReference type="ARBA" id="ARBA00001966"/>
    </source>
</evidence>
<keyword evidence="6" id="KW-0004">4Fe-4S</keyword>
<keyword evidence="15" id="KW-0534">Nitrate assimilation</keyword>
<dbReference type="GO" id="GO:0051537">
    <property type="term" value="F:2 iron, 2 sulfur cluster binding"/>
    <property type="evidence" value="ECO:0007669"/>
    <property type="project" value="UniProtKB-KW"/>
</dbReference>
<keyword evidence="8" id="KW-0285">Flavoprotein</keyword>
<dbReference type="SUPFAM" id="SSF51905">
    <property type="entry name" value="FAD/NAD(P)-binding domain"/>
    <property type="match status" value="2"/>
</dbReference>
<evidence type="ECO:0000256" key="6">
    <source>
        <dbReference type="ARBA" id="ARBA00022485"/>
    </source>
</evidence>
<dbReference type="GO" id="GO:0042128">
    <property type="term" value="P:nitrate assimilation"/>
    <property type="evidence" value="ECO:0007669"/>
    <property type="project" value="UniProtKB-UniPathway"/>
</dbReference>
<dbReference type="SUPFAM" id="SSF56014">
    <property type="entry name" value="Nitrite and sulphite reductase 4Fe-4S domain-like"/>
    <property type="match status" value="1"/>
</dbReference>
<dbReference type="EMBL" id="CDMZ01000639">
    <property type="protein sequence ID" value="CEM18489.1"/>
    <property type="molecule type" value="Genomic_DNA"/>
</dbReference>
<evidence type="ECO:0000256" key="15">
    <source>
        <dbReference type="ARBA" id="ARBA00023063"/>
    </source>
</evidence>
<dbReference type="InterPro" id="IPR017941">
    <property type="entry name" value="Rieske_2Fe-2S"/>
</dbReference>
<dbReference type="InterPro" id="IPR036188">
    <property type="entry name" value="FAD/NAD-bd_sf"/>
</dbReference>
<dbReference type="InterPro" id="IPR045854">
    <property type="entry name" value="NO2/SO3_Rdtase_4Fe4S_sf"/>
</dbReference>
<dbReference type="PRINTS" id="PR00397">
    <property type="entry name" value="SIROHAEM"/>
</dbReference>
<evidence type="ECO:0000256" key="3">
    <source>
        <dbReference type="ARBA" id="ARBA00001974"/>
    </source>
</evidence>
<dbReference type="InterPro" id="IPR041854">
    <property type="entry name" value="BFD-like_2Fe2S-bd_dom_sf"/>
</dbReference>
<dbReference type="InterPro" id="IPR005117">
    <property type="entry name" value="NiRdtase/SiRdtase_haem-b_fer"/>
</dbReference>
<dbReference type="PANTHER" id="PTHR43809">
    <property type="entry name" value="NITRITE REDUCTASE (NADH) LARGE SUBUNIT"/>
    <property type="match status" value="1"/>
</dbReference>
<keyword evidence="13" id="KW-0408">Iron</keyword>
<evidence type="ECO:0000256" key="4">
    <source>
        <dbReference type="ARBA" id="ARBA00005096"/>
    </source>
</evidence>
<dbReference type="InterPro" id="IPR012744">
    <property type="entry name" value="Nitri_red_NirB"/>
</dbReference>
<keyword evidence="7" id="KW-0349">Heme</keyword>
<comment type="pathway">
    <text evidence="4">Nitrogen metabolism; nitrate reduction (assimilation).</text>
</comment>
<evidence type="ECO:0000256" key="17">
    <source>
        <dbReference type="SAM" id="MobiDB-lite"/>
    </source>
</evidence>
<dbReference type="PhylomeDB" id="A0A0G4FU50"/>
<accession>A0A0G4FU50</accession>
<organism evidence="19">
    <name type="scientific">Chromera velia CCMP2878</name>
    <dbReference type="NCBI Taxonomy" id="1169474"/>
    <lineage>
        <taxon>Eukaryota</taxon>
        <taxon>Sar</taxon>
        <taxon>Alveolata</taxon>
        <taxon>Colpodellida</taxon>
        <taxon>Chromeraceae</taxon>
        <taxon>Chromera</taxon>
    </lineage>
</organism>
<dbReference type="InterPro" id="IPR023753">
    <property type="entry name" value="FAD/NAD-binding_dom"/>
</dbReference>
<dbReference type="GO" id="GO:0050660">
    <property type="term" value="F:flavin adenine dinucleotide binding"/>
    <property type="evidence" value="ECO:0007669"/>
    <property type="project" value="InterPro"/>
</dbReference>
<dbReference type="Pfam" id="PF01077">
    <property type="entry name" value="NIR_SIR"/>
    <property type="match status" value="1"/>
</dbReference>
<comment type="cofactor">
    <cofactor evidence="16">
        <name>[2Fe-2S] cluster</name>
        <dbReference type="ChEBI" id="CHEBI:190135"/>
    </cofactor>
</comment>
<dbReference type="Gene3D" id="1.10.10.1100">
    <property type="entry name" value="BFD-like [2Fe-2S]-binding domain"/>
    <property type="match status" value="1"/>
</dbReference>
<keyword evidence="12" id="KW-0560">Oxidoreductase</keyword>
<dbReference type="Gene3D" id="3.30.390.30">
    <property type="match status" value="1"/>
</dbReference>
<dbReference type="Pfam" id="PF07992">
    <property type="entry name" value="Pyr_redox_2"/>
    <property type="match status" value="1"/>
</dbReference>
<dbReference type="SUPFAM" id="SSF50022">
    <property type="entry name" value="ISP domain"/>
    <property type="match status" value="1"/>
</dbReference>
<keyword evidence="9" id="KW-0001">2Fe-2S</keyword>
<dbReference type="PRINTS" id="PR00411">
    <property type="entry name" value="PNDRDTASEI"/>
</dbReference>
<keyword evidence="10" id="KW-0479">Metal-binding</keyword>
<evidence type="ECO:0000256" key="16">
    <source>
        <dbReference type="ARBA" id="ARBA00034078"/>
    </source>
</evidence>
<protein>
    <recommendedName>
        <fullName evidence="18">Rieske domain-containing protein</fullName>
    </recommendedName>
</protein>
<dbReference type="InterPro" id="IPR006066">
    <property type="entry name" value="NO2/SO3_Rdtase_FeS/sirohaem_BS"/>
</dbReference>
<evidence type="ECO:0000256" key="1">
    <source>
        <dbReference type="ARBA" id="ARBA00001929"/>
    </source>
</evidence>
<evidence type="ECO:0000313" key="19">
    <source>
        <dbReference type="EMBL" id="CEM18489.1"/>
    </source>
</evidence>
<dbReference type="CDD" id="cd03529">
    <property type="entry name" value="Rieske_NirD"/>
    <property type="match status" value="1"/>
</dbReference>
<comment type="cofactor">
    <cofactor evidence="1">
        <name>siroheme</name>
        <dbReference type="ChEBI" id="CHEBI:60052"/>
    </cofactor>
</comment>
<feature type="domain" description="Rieske" evidence="18">
    <location>
        <begin position="895"/>
        <end position="1009"/>
    </location>
</feature>
<sequence length="1116" mass="120505">MAPQRKKIVVLGHGPVGHNFLETMVEKGGNKLFELIVFCEELRPAYDRVKMTTFFEHRDPDKLALCDKGWFAENDISLFVGEKAFEVDREKKMVNGRVPYDYLVFATGSFPFVPPTPGLSTQTPGIFVYRTVEDMQAMIEFANQGAKKAAVIGGGLLGLEAAKAVADLGCETHVLEMAPFLMPTQLDSQGGLMLTEVIRGMGIHVHLGTRIKQIVTGEDGKCKGVEMSEGGAADAEPFLMDLDMIVVSCGVRPRDELAKQMGLEVGPRGGVKVDGKLRSSDSSVFAVGEVASYNGMCYGLWAPGVQQAGVLVENLILSETEGVSLDDAAMKEYSGSDLSTKLKLLGTDVASLGASSAFWFKKQWDDKSMRKLVHHDEWAGVYKKLVFDGAGKKLMGALLVGDASSFGKLLGLAHRGDLKDNTPSDLLALGMGGGKAGAAGGDDAIDDDELVCSCNGVSAGCLRQAVADGLHDLEDIKKATKCGTGCGGCIATGPVKSIIKKKLKELGIEKKDAICGCIPFARKELFDIIKVKELMSYEAVIEACSENVPGKRGCEVCKPAVGSILASLWNDHVLAKDRAVIQDTNDRFLANIQRNGTYSVIPRIAGGEVTPEMLGVIADVGKKYGLYTKITGGQRIDLFGAQRKDLPAIWKILVDAGFESGHAYAKALRTVKSCVGSTWCRFGMQDSVTFAVRLENRYKGLRSPHKLKSGVSGCVRECAEAQGKDFGVVATEKGWNLYVAGNGGAKPAHAQLLASDVDDETCVKLIDRFLMFYIATAGPLERTAPWFQKLEGGMGYLKSVIVEDKLGICADLERMMEESLGKYECEWKRVVEDQDLWANFQHYANSTLPDDVEIEHQWVDMRGQLIPAPWEKQTGSFEPSVGKNAEGIDKTGFRWVDCGRAAEFPRNGGAAVKYGQSQLAVFCFSGRGPNGQDEWYATQNMCPHKRAFVLARGLLGEAPTDSAEGSAVPKVACPHHKRQFDLTTGKCLNDESMTINTWDVKVENGRILLHLPPEEALDAELATHKWQTKDKSGGKKKSPGGKGGDVAGGPNGDGTIYMASKRQLEPRKVLRMENGDCNGHGHAEMRNGVANGISNGLGKIVETFGADGGKCADADF</sequence>
<dbReference type="InterPro" id="IPR007419">
    <property type="entry name" value="BFD-like_2Fe2S-bd_dom"/>
</dbReference>
<evidence type="ECO:0000259" key="18">
    <source>
        <dbReference type="PROSITE" id="PS51296"/>
    </source>
</evidence>
<dbReference type="Pfam" id="PF04324">
    <property type="entry name" value="Fer2_BFD"/>
    <property type="match status" value="1"/>
</dbReference>
<evidence type="ECO:0000256" key="7">
    <source>
        <dbReference type="ARBA" id="ARBA00022617"/>
    </source>
</evidence>
<dbReference type="PRINTS" id="PR00368">
    <property type="entry name" value="FADPNR"/>
</dbReference>
<evidence type="ECO:0000256" key="9">
    <source>
        <dbReference type="ARBA" id="ARBA00022714"/>
    </source>
</evidence>
<dbReference type="Gene3D" id="3.30.413.10">
    <property type="entry name" value="Sulfite Reductase Hemoprotein, domain 1"/>
    <property type="match status" value="1"/>
</dbReference>
<dbReference type="Gene3D" id="3.50.50.60">
    <property type="entry name" value="FAD/NAD(P)-binding domain"/>
    <property type="match status" value="2"/>
</dbReference>
<dbReference type="NCBIfam" id="TIGR02378">
    <property type="entry name" value="nirD_assim_sml"/>
    <property type="match status" value="1"/>
</dbReference>
<comment type="similarity">
    <text evidence="5">Belongs to the nitrite and sulfite reductase 4Fe-4S domain family.</text>
</comment>
<feature type="compositionally biased region" description="Basic and acidic residues" evidence="17">
    <location>
        <begin position="1024"/>
        <end position="1033"/>
    </location>
</feature>
<dbReference type="SUPFAM" id="SSF55124">
    <property type="entry name" value="Nitrite/Sulfite reductase N-terminal domain-like"/>
    <property type="match status" value="1"/>
</dbReference>
<dbReference type="NCBIfam" id="NF011565">
    <property type="entry name" value="PRK14989.1"/>
    <property type="match status" value="1"/>
</dbReference>
<dbReference type="InterPro" id="IPR036136">
    <property type="entry name" value="Nit/Sulf_reduc_fer-like_dom_sf"/>
</dbReference>
<dbReference type="GO" id="GO:0050661">
    <property type="term" value="F:NADP binding"/>
    <property type="evidence" value="ECO:0007669"/>
    <property type="project" value="InterPro"/>
</dbReference>
<dbReference type="GO" id="GO:0051539">
    <property type="term" value="F:4 iron, 4 sulfur cluster binding"/>
    <property type="evidence" value="ECO:0007669"/>
    <property type="project" value="UniProtKB-KW"/>
</dbReference>
<dbReference type="InterPro" id="IPR006067">
    <property type="entry name" value="NO2/SO3_Rdtase_4Fe4S_dom"/>
</dbReference>
<feature type="region of interest" description="Disordered" evidence="17">
    <location>
        <begin position="1024"/>
        <end position="1057"/>
    </location>
</feature>
<gene>
    <name evidence="19" type="ORF">Cvel_3760</name>
</gene>
<comment type="cofactor">
    <cofactor evidence="3">
        <name>FAD</name>
        <dbReference type="ChEBI" id="CHEBI:57692"/>
    </cofactor>
</comment>
<proteinExistence type="inferred from homology"/>
<name>A0A0G4FU50_9ALVE</name>
<dbReference type="Pfam" id="PF03460">
    <property type="entry name" value="NIR_SIR_ferr"/>
    <property type="match status" value="1"/>
</dbReference>
<comment type="cofactor">
    <cofactor evidence="2">
        <name>[4Fe-4S] cluster</name>
        <dbReference type="ChEBI" id="CHEBI:49883"/>
    </cofactor>
</comment>
<dbReference type="Gene3D" id="2.102.10.10">
    <property type="entry name" value="Rieske [2Fe-2S] iron-sulphur domain"/>
    <property type="match status" value="1"/>
</dbReference>